<feature type="transmembrane region" description="Helical" evidence="1">
    <location>
        <begin position="6"/>
        <end position="25"/>
    </location>
</feature>
<sequence>MISVLMIVTILMLVTLLIVSLIRSWSF</sequence>
<keyword evidence="1" id="KW-0472">Membrane</keyword>
<comment type="caution">
    <text evidence="2">The sequence shown here is derived from an EMBL/GenBank/DDBJ whole genome shotgun (WGS) entry which is preliminary data.</text>
</comment>
<evidence type="ECO:0000313" key="2">
    <source>
        <dbReference type="EMBL" id="MBA0608421.1"/>
    </source>
</evidence>
<dbReference type="AlphaFoldDB" id="A0A7J8R3S3"/>
<dbReference type="Proteomes" id="UP000593561">
    <property type="component" value="Unassembled WGS sequence"/>
</dbReference>
<keyword evidence="1" id="KW-1133">Transmembrane helix</keyword>
<gene>
    <name evidence="2" type="ORF">Godav_020648</name>
</gene>
<protein>
    <submittedName>
        <fullName evidence="2">Uncharacterized protein</fullName>
    </submittedName>
</protein>
<proteinExistence type="predicted"/>
<reference evidence="2 3" key="1">
    <citation type="journal article" date="2019" name="Genome Biol. Evol.">
        <title>Insights into the evolution of the New World diploid cottons (Gossypium, subgenus Houzingenia) based on genome sequencing.</title>
        <authorList>
            <person name="Grover C.E."/>
            <person name="Arick M.A. 2nd"/>
            <person name="Thrash A."/>
            <person name="Conover J.L."/>
            <person name="Sanders W.S."/>
            <person name="Peterson D.G."/>
            <person name="Frelichowski J.E."/>
            <person name="Scheffler J.A."/>
            <person name="Scheffler B.E."/>
            <person name="Wendel J.F."/>
        </authorList>
    </citation>
    <scope>NUCLEOTIDE SEQUENCE [LARGE SCALE GENOMIC DNA]</scope>
    <source>
        <strain evidence="2">27</strain>
        <tissue evidence="2">Leaf</tissue>
    </source>
</reference>
<dbReference type="EMBL" id="JABFAC010000003">
    <property type="protein sequence ID" value="MBA0608421.1"/>
    <property type="molecule type" value="Genomic_DNA"/>
</dbReference>
<name>A0A7J8R3S3_GOSDV</name>
<accession>A0A7J8R3S3</accession>
<evidence type="ECO:0000313" key="3">
    <source>
        <dbReference type="Proteomes" id="UP000593561"/>
    </source>
</evidence>
<organism evidence="2 3">
    <name type="scientific">Gossypium davidsonii</name>
    <name type="common">Davidson's cotton</name>
    <name type="synonym">Gossypium klotzschianum subsp. davidsonii</name>
    <dbReference type="NCBI Taxonomy" id="34287"/>
    <lineage>
        <taxon>Eukaryota</taxon>
        <taxon>Viridiplantae</taxon>
        <taxon>Streptophyta</taxon>
        <taxon>Embryophyta</taxon>
        <taxon>Tracheophyta</taxon>
        <taxon>Spermatophyta</taxon>
        <taxon>Magnoliopsida</taxon>
        <taxon>eudicotyledons</taxon>
        <taxon>Gunneridae</taxon>
        <taxon>Pentapetalae</taxon>
        <taxon>rosids</taxon>
        <taxon>malvids</taxon>
        <taxon>Malvales</taxon>
        <taxon>Malvaceae</taxon>
        <taxon>Malvoideae</taxon>
        <taxon>Gossypium</taxon>
    </lineage>
</organism>
<evidence type="ECO:0000256" key="1">
    <source>
        <dbReference type="SAM" id="Phobius"/>
    </source>
</evidence>
<keyword evidence="1" id="KW-0812">Transmembrane</keyword>
<keyword evidence="3" id="KW-1185">Reference proteome</keyword>